<dbReference type="PANTHER" id="PTHR31480">
    <property type="entry name" value="BIFUNCTIONAL LYCOPENE CYCLASE/PHYTOENE SYNTHASE"/>
    <property type="match status" value="1"/>
</dbReference>
<reference evidence="1 2" key="1">
    <citation type="submission" date="2020-07" db="EMBL/GenBank/DDBJ databases">
        <authorList>
            <person name="Li M."/>
        </authorList>
    </citation>
    <scope>NUCLEOTIDE SEQUENCE [LARGE SCALE GENOMIC DNA]</scope>
    <source>
        <strain evidence="1 2">DSM 23284</strain>
    </source>
</reference>
<proteinExistence type="predicted"/>
<dbReference type="SUPFAM" id="SSF48576">
    <property type="entry name" value="Terpenoid synthases"/>
    <property type="match status" value="1"/>
</dbReference>
<dbReference type="Pfam" id="PF00494">
    <property type="entry name" value="SQS_PSY"/>
    <property type="match status" value="1"/>
</dbReference>
<dbReference type="RefSeq" id="WP_181761427.1">
    <property type="nucleotide sequence ID" value="NZ_BMCR01000001.1"/>
</dbReference>
<dbReference type="GO" id="GO:0016765">
    <property type="term" value="F:transferase activity, transferring alkyl or aryl (other than methyl) groups"/>
    <property type="evidence" value="ECO:0007669"/>
    <property type="project" value="UniProtKB-ARBA"/>
</dbReference>
<dbReference type="Gene3D" id="1.10.600.10">
    <property type="entry name" value="Farnesyl Diphosphate Synthase"/>
    <property type="match status" value="1"/>
</dbReference>
<sequence>MSADQTSGDEHCLALVRQHDFDRYLSLLFAPEAERGGLAALYAFNMEIARAREIVSDPMPGEIRLQWWRDALQASAGGDVDQHPVAGAIRRTIETYHLPLDAFLNLIDARIFDLYDDPMPCLGDLEGYAGETSSALIQLAAIVLSRGADPDTAEIAGHAGVAYALTGLMRALPWHSARRQLYLPADLLDAHGVDRETVFRGECTPALKSALRELAGIAHSHLARTRARIDGLPTAVVPAFLPVCLVEPLLERMARADFDLFANPPELSRLRRQWILWRSWRRAGKRV</sequence>
<organism evidence="1 2">
    <name type="scientific">Stappia taiwanensis</name>
    <dbReference type="NCBI Taxonomy" id="992267"/>
    <lineage>
        <taxon>Bacteria</taxon>
        <taxon>Pseudomonadati</taxon>
        <taxon>Pseudomonadota</taxon>
        <taxon>Alphaproteobacteria</taxon>
        <taxon>Hyphomicrobiales</taxon>
        <taxon>Stappiaceae</taxon>
        <taxon>Stappia</taxon>
    </lineage>
</organism>
<gene>
    <name evidence="1" type="ORF">H1W37_16315</name>
</gene>
<accession>A0A838XXP0</accession>
<dbReference type="Proteomes" id="UP000559404">
    <property type="component" value="Unassembled WGS sequence"/>
</dbReference>
<evidence type="ECO:0000313" key="2">
    <source>
        <dbReference type="Proteomes" id="UP000559404"/>
    </source>
</evidence>
<evidence type="ECO:0000313" key="1">
    <source>
        <dbReference type="EMBL" id="MBA4613226.1"/>
    </source>
</evidence>
<dbReference type="InterPro" id="IPR002060">
    <property type="entry name" value="Squ/phyt_synthse"/>
</dbReference>
<dbReference type="AlphaFoldDB" id="A0A838XXP0"/>
<protein>
    <submittedName>
        <fullName evidence="1">Phytoene/squalene synthase family protein</fullName>
    </submittedName>
</protein>
<dbReference type="EMBL" id="JACEON010000017">
    <property type="protein sequence ID" value="MBA4613226.1"/>
    <property type="molecule type" value="Genomic_DNA"/>
</dbReference>
<reference evidence="1 2" key="2">
    <citation type="submission" date="2020-08" db="EMBL/GenBank/DDBJ databases">
        <title>Stappia taiwanensis sp. nov., isolated from a coastal thermal spring.</title>
        <authorList>
            <person name="Kampfer P."/>
        </authorList>
    </citation>
    <scope>NUCLEOTIDE SEQUENCE [LARGE SCALE GENOMIC DNA]</scope>
    <source>
        <strain evidence="1 2">DSM 23284</strain>
    </source>
</reference>
<dbReference type="InterPro" id="IPR008949">
    <property type="entry name" value="Isoprenoid_synthase_dom_sf"/>
</dbReference>
<keyword evidence="2" id="KW-1185">Reference proteome</keyword>
<name>A0A838XXP0_9HYPH</name>
<comment type="caution">
    <text evidence="1">The sequence shown here is derived from an EMBL/GenBank/DDBJ whole genome shotgun (WGS) entry which is preliminary data.</text>
</comment>